<feature type="domain" description="Phytase-like" evidence="1">
    <location>
        <begin position="87"/>
        <end position="339"/>
    </location>
</feature>
<organism evidence="2 3">
    <name type="scientific">Rhizobium rosettiformans</name>
    <dbReference type="NCBI Taxonomy" id="1368430"/>
    <lineage>
        <taxon>Bacteria</taxon>
        <taxon>Pseudomonadati</taxon>
        <taxon>Pseudomonadota</taxon>
        <taxon>Alphaproteobacteria</taxon>
        <taxon>Hyphomicrobiales</taxon>
        <taxon>Rhizobiaceae</taxon>
        <taxon>Rhizobium/Agrobacterium group</taxon>
        <taxon>Rhizobium</taxon>
    </lineage>
</organism>
<dbReference type="Pfam" id="PF13449">
    <property type="entry name" value="Phytase-like"/>
    <property type="match status" value="1"/>
</dbReference>
<proteinExistence type="predicted"/>
<dbReference type="InterPro" id="IPR027372">
    <property type="entry name" value="Phytase-like_dom"/>
</dbReference>
<dbReference type="Proteomes" id="UP000596351">
    <property type="component" value="Chromosome"/>
</dbReference>
<evidence type="ECO:0000259" key="1">
    <source>
        <dbReference type="Pfam" id="PF13449"/>
    </source>
</evidence>
<evidence type="ECO:0000313" key="3">
    <source>
        <dbReference type="Proteomes" id="UP000596351"/>
    </source>
</evidence>
<reference evidence="2 3" key="1">
    <citation type="submission" date="2018-09" db="EMBL/GenBank/DDBJ databases">
        <title>Rhizobium sp. MAE2-X.</title>
        <authorList>
            <person name="Lee Y."/>
            <person name="Jeon C.O."/>
        </authorList>
    </citation>
    <scope>NUCLEOTIDE SEQUENCE [LARGE SCALE GENOMIC DNA]</scope>
    <source>
        <strain evidence="2 3">MAE2-X</strain>
    </source>
</reference>
<dbReference type="InterPro" id="IPR014567">
    <property type="entry name" value="UCP031900"/>
</dbReference>
<gene>
    <name evidence="2" type="ORF">D4A92_04415</name>
</gene>
<protein>
    <recommendedName>
        <fullName evidence="1">Phytase-like domain-containing protein</fullName>
    </recommendedName>
</protein>
<keyword evidence="3" id="KW-1185">Reference proteome</keyword>
<dbReference type="EMBL" id="CP032405">
    <property type="protein sequence ID" value="QRF50741.1"/>
    <property type="molecule type" value="Genomic_DNA"/>
</dbReference>
<accession>A0ABX7ES25</accession>
<name>A0ABX7ES25_9HYPH</name>
<dbReference type="PIRSF" id="PIRSF031900">
    <property type="entry name" value="UCP031900"/>
    <property type="match status" value="1"/>
</dbReference>
<evidence type="ECO:0000313" key="2">
    <source>
        <dbReference type="EMBL" id="QRF50741.1"/>
    </source>
</evidence>
<sequence>MKSSPPAAAAGRVCVPERSTYRRRLGLSCALAGLLALSACTPAVIPAGETLSIPVDSRVITQLGGNPTMAPELTFLGGVELSSSEPLFGAFSSIRFLDDKRFLGVFDTGYWIEGQIRRDAEGLLAGIETVKLAPLLDASGRESPSKFHVDAESLVVDGDRAFVGFEQRHRVVSYEPLSDLGKAVPSEPLAFPFDLDVLRSNGGLESLVLAEKDGPLGGALVAISEKSYDDNGNIYAAILGGPLAGEFRVRPRDDFDITDATFLPDGDLLLLERRFTIARGVGMRLRRVDGDSIRPDAVLDGEILFEANYRSQIDNMEGIDAIPEPNGSVRLIVVSDDNHSILQRTLMLEFRLSAPQS</sequence>